<comment type="caution">
    <text evidence="3">The sequence shown here is derived from an EMBL/GenBank/DDBJ whole genome shotgun (WGS) entry which is preliminary data.</text>
</comment>
<proteinExistence type="predicted"/>
<evidence type="ECO:0000313" key="4">
    <source>
        <dbReference type="Proteomes" id="UP001565243"/>
    </source>
</evidence>
<dbReference type="NCBIfam" id="NF033664">
    <property type="entry name" value="PACE_transport"/>
    <property type="match status" value="1"/>
</dbReference>
<dbReference type="InterPro" id="IPR058208">
    <property type="entry name" value="PACE"/>
</dbReference>
<dbReference type="Proteomes" id="UP001565243">
    <property type="component" value="Unassembled WGS sequence"/>
</dbReference>
<feature type="transmembrane region" description="Helical" evidence="1">
    <location>
        <begin position="17"/>
        <end position="37"/>
    </location>
</feature>
<dbReference type="RefSeq" id="WP_369896076.1">
    <property type="nucleotide sequence ID" value="NZ_JBGFFX010000009.1"/>
</dbReference>
<keyword evidence="1" id="KW-1133">Transmembrane helix</keyword>
<keyword evidence="1" id="KW-0472">Membrane</keyword>
<keyword evidence="4" id="KW-1185">Reference proteome</keyword>
<accession>A0ABV4EA95</accession>
<feature type="transmembrane region" description="Helical" evidence="1">
    <location>
        <begin position="81"/>
        <end position="104"/>
    </location>
</feature>
<keyword evidence="1" id="KW-0812">Transmembrane</keyword>
<organism evidence="3 4">
    <name type="scientific">Erwinia aeris</name>
    <dbReference type="NCBI Taxonomy" id="3239803"/>
    <lineage>
        <taxon>Bacteria</taxon>
        <taxon>Pseudomonadati</taxon>
        <taxon>Pseudomonadota</taxon>
        <taxon>Gammaproteobacteria</taxon>
        <taxon>Enterobacterales</taxon>
        <taxon>Erwiniaceae</taxon>
        <taxon>Erwinia</taxon>
    </lineage>
</organism>
<reference evidence="3 4" key="1">
    <citation type="submission" date="2024-07" db="EMBL/GenBank/DDBJ databases">
        <authorList>
            <person name="Hebao G."/>
        </authorList>
    </citation>
    <scope>NUCLEOTIDE SEQUENCE [LARGE SCALE GENOMIC DNA]</scope>
    <source>
        <strain evidence="3 4">ACCC 02193</strain>
    </source>
</reference>
<feature type="domain" description="Chlorhexidine efflux transporter" evidence="2">
    <location>
        <begin position="7"/>
        <end position="68"/>
    </location>
</feature>
<dbReference type="InterPro" id="IPR007896">
    <property type="entry name" value="BTP_bacteria"/>
</dbReference>
<feature type="domain" description="Chlorhexidine efflux transporter" evidence="2">
    <location>
        <begin position="75"/>
        <end position="134"/>
    </location>
</feature>
<name>A0ABV4EA95_9GAMM</name>
<evidence type="ECO:0000259" key="2">
    <source>
        <dbReference type="Pfam" id="PF05232"/>
    </source>
</evidence>
<feature type="transmembrane region" description="Helical" evidence="1">
    <location>
        <begin position="43"/>
        <end position="60"/>
    </location>
</feature>
<sequence length="148" mass="16873">METVLNKTLKERVFHSILFEVVANVLIALMLAAILAVPVTQSAVLAALSAVTAMLWNVIFNRLFDAVQIRMGFRRSLPVRILHAVLFEAGLLAVLIPVTAWWFTVSLLKAFMLQIALVAFFLPYTVVFNYVYDLFRFHWVCRSRGTER</sequence>
<feature type="transmembrane region" description="Helical" evidence="1">
    <location>
        <begin position="110"/>
        <end position="132"/>
    </location>
</feature>
<dbReference type="Pfam" id="PF05232">
    <property type="entry name" value="BTP"/>
    <property type="match status" value="2"/>
</dbReference>
<evidence type="ECO:0000313" key="3">
    <source>
        <dbReference type="EMBL" id="MEY8771851.1"/>
    </source>
</evidence>
<protein>
    <submittedName>
        <fullName evidence="3">PACE efflux transporter</fullName>
    </submittedName>
</protein>
<evidence type="ECO:0000256" key="1">
    <source>
        <dbReference type="SAM" id="Phobius"/>
    </source>
</evidence>
<gene>
    <name evidence="3" type="ORF">AB6T85_15735</name>
</gene>
<dbReference type="EMBL" id="JBGFFX010000009">
    <property type="protein sequence ID" value="MEY8771851.1"/>
    <property type="molecule type" value="Genomic_DNA"/>
</dbReference>